<dbReference type="OrthoDB" id="9791139at2"/>
<evidence type="ECO:0000256" key="1">
    <source>
        <dbReference type="ARBA" id="ARBA00022801"/>
    </source>
</evidence>
<comment type="catalytic activity">
    <reaction evidence="3">
        <text>alpha-D-glucosamine 6-phosphate + H2O = beta-D-fructose 6-phosphate + NH4(+)</text>
        <dbReference type="Rhea" id="RHEA:12172"/>
        <dbReference type="ChEBI" id="CHEBI:15377"/>
        <dbReference type="ChEBI" id="CHEBI:28938"/>
        <dbReference type="ChEBI" id="CHEBI:57634"/>
        <dbReference type="ChEBI" id="CHEBI:75989"/>
        <dbReference type="EC" id="3.5.99.6"/>
    </reaction>
</comment>
<reference evidence="6" key="1">
    <citation type="submission" date="2018-01" db="EMBL/GenBank/DDBJ databases">
        <authorList>
            <person name="Li J."/>
        </authorList>
    </citation>
    <scope>NUCLEOTIDE SEQUENCE [LARGE SCALE GENOMIC DNA]</scope>
    <source>
        <strain evidence="6">2184</strain>
    </source>
</reference>
<evidence type="ECO:0000259" key="4">
    <source>
        <dbReference type="Pfam" id="PF01182"/>
    </source>
</evidence>
<evidence type="ECO:0000256" key="2">
    <source>
        <dbReference type="ARBA" id="ARBA00023277"/>
    </source>
</evidence>
<dbReference type="Pfam" id="PF01182">
    <property type="entry name" value="Glucosamine_iso"/>
    <property type="match status" value="1"/>
</dbReference>
<dbReference type="InterPro" id="IPR006148">
    <property type="entry name" value="Glc/Gal-6P_isomerase"/>
</dbReference>
<dbReference type="InterPro" id="IPR004547">
    <property type="entry name" value="Glucosamine6P_isomerase"/>
</dbReference>
<name>A0A2S0WEH9_9CORY</name>
<keyword evidence="6" id="KW-1185">Reference proteome</keyword>
<keyword evidence="2 3" id="KW-0119">Carbohydrate metabolism</keyword>
<dbReference type="GO" id="GO:0019262">
    <property type="term" value="P:N-acetylneuraminate catabolic process"/>
    <property type="evidence" value="ECO:0007669"/>
    <property type="project" value="UniProtKB-UniRule"/>
</dbReference>
<dbReference type="PANTHER" id="PTHR11280">
    <property type="entry name" value="GLUCOSAMINE-6-PHOSPHATE ISOMERASE"/>
    <property type="match status" value="1"/>
</dbReference>
<dbReference type="KEGG" id="clia:C3E79_06510"/>
<dbReference type="AlphaFoldDB" id="A0A2S0WEH9"/>
<dbReference type="PANTHER" id="PTHR11280:SF5">
    <property type="entry name" value="GLUCOSAMINE-6-PHOSPHATE ISOMERASE"/>
    <property type="match status" value="1"/>
</dbReference>
<dbReference type="InterPro" id="IPR018321">
    <property type="entry name" value="Glucosamine6P_isomerase_CS"/>
</dbReference>
<dbReference type="Gene3D" id="3.40.50.1360">
    <property type="match status" value="1"/>
</dbReference>
<comment type="similarity">
    <text evidence="3">Belongs to the glucosamine/galactosamine-6-phosphate isomerase family. NagB subfamily.</text>
</comment>
<dbReference type="GO" id="GO:0042802">
    <property type="term" value="F:identical protein binding"/>
    <property type="evidence" value="ECO:0007669"/>
    <property type="project" value="TreeGrafter"/>
</dbReference>
<evidence type="ECO:0000313" key="5">
    <source>
        <dbReference type="EMBL" id="AWB84171.1"/>
    </source>
</evidence>
<comment type="caution">
    <text evidence="3">Lacks conserved residue(s) required for the propagation of feature annotation.</text>
</comment>
<accession>A0A2S0WEH9</accession>
<organism evidence="5 6">
    <name type="scientific">Corynebacterium liangguodongii</name>
    <dbReference type="NCBI Taxonomy" id="2079535"/>
    <lineage>
        <taxon>Bacteria</taxon>
        <taxon>Bacillati</taxon>
        <taxon>Actinomycetota</taxon>
        <taxon>Actinomycetes</taxon>
        <taxon>Mycobacteriales</taxon>
        <taxon>Corynebacteriaceae</taxon>
        <taxon>Corynebacterium</taxon>
    </lineage>
</organism>
<dbReference type="EC" id="3.5.99.6" evidence="3"/>
<dbReference type="InterPro" id="IPR037171">
    <property type="entry name" value="NagB/RpiA_transferase-like"/>
</dbReference>
<dbReference type="GO" id="GO:0004342">
    <property type="term" value="F:glucosamine-6-phosphate deaminase activity"/>
    <property type="evidence" value="ECO:0007669"/>
    <property type="project" value="UniProtKB-UniRule"/>
</dbReference>
<gene>
    <name evidence="3 5" type="primary">nagB</name>
    <name evidence="5" type="ORF">C3E79_06510</name>
</gene>
<feature type="active site" description="For ring-opening step" evidence="3">
    <location>
        <position position="134"/>
    </location>
</feature>
<dbReference type="NCBIfam" id="TIGR00502">
    <property type="entry name" value="nagB"/>
    <property type="match status" value="1"/>
</dbReference>
<dbReference type="GO" id="GO:0005975">
    <property type="term" value="P:carbohydrate metabolic process"/>
    <property type="evidence" value="ECO:0007669"/>
    <property type="project" value="InterPro"/>
</dbReference>
<proteinExistence type="inferred from homology"/>
<dbReference type="EMBL" id="CP026948">
    <property type="protein sequence ID" value="AWB84171.1"/>
    <property type="molecule type" value="Genomic_DNA"/>
</dbReference>
<dbReference type="CDD" id="cd01399">
    <property type="entry name" value="GlcN6P_deaminase"/>
    <property type="match status" value="1"/>
</dbReference>
<dbReference type="PROSITE" id="PS01161">
    <property type="entry name" value="GLC_GALNAC_ISOMERASE"/>
    <property type="match status" value="1"/>
</dbReference>
<sequence length="239" mass="26423">MEIVIRPNAEEVATTAADILEGYVRDGATLGLATGSTPTPTYRELIRRHREEGLSFAECRAFLLDEYIGLPREHEQSYYATIRREFTSHIDIDDSAVRSPDGTHPDPEAACRDYEELLVSEGGVDIQILGVGANGHIAFNEPGNSFDSLTHVQDLHPRTVADNARFFEREEDVPRRALTQGLGTIMRARHLLVLATGEAKAEAVEAIVRGEVSEQWPGSIIQRHDKVDVIVDRAAAARL</sequence>
<evidence type="ECO:0000313" key="6">
    <source>
        <dbReference type="Proteomes" id="UP000244754"/>
    </source>
</evidence>
<dbReference type="GO" id="GO:0005737">
    <property type="term" value="C:cytoplasm"/>
    <property type="evidence" value="ECO:0007669"/>
    <property type="project" value="TreeGrafter"/>
</dbReference>
<feature type="active site" description="Proton acceptor; for ring-opening step" evidence="3">
    <location>
        <position position="136"/>
    </location>
</feature>
<dbReference type="Proteomes" id="UP000244754">
    <property type="component" value="Chromosome"/>
</dbReference>
<dbReference type="RefSeq" id="WP_108404180.1">
    <property type="nucleotide sequence ID" value="NZ_CP026948.1"/>
</dbReference>
<comment type="function">
    <text evidence="3">Catalyzes the reversible isomerization-deamination of glucosamine 6-phosphate (GlcN6P) to form fructose 6-phosphate (Fru6P) and ammonium ion.</text>
</comment>
<protein>
    <recommendedName>
        <fullName evidence="3">Glucosamine-6-phosphate deaminase</fullName>
        <ecNumber evidence="3">3.5.99.6</ecNumber>
    </recommendedName>
    <alternativeName>
        <fullName evidence="3">GlcN6P deaminase</fullName>
        <shortName evidence="3">GNPDA</shortName>
    </alternativeName>
    <alternativeName>
        <fullName evidence="3">Glucosamine-6-phosphate isomerase</fullName>
    </alternativeName>
</protein>
<dbReference type="GO" id="GO:0006046">
    <property type="term" value="P:N-acetylglucosamine catabolic process"/>
    <property type="evidence" value="ECO:0007669"/>
    <property type="project" value="UniProtKB-UniRule"/>
</dbReference>
<dbReference type="HAMAP" id="MF_01241">
    <property type="entry name" value="GlcN6P_deamin"/>
    <property type="match status" value="1"/>
</dbReference>
<keyword evidence="1 3" id="KW-0378">Hydrolase</keyword>
<evidence type="ECO:0000256" key="3">
    <source>
        <dbReference type="HAMAP-Rule" id="MF_01241"/>
    </source>
</evidence>
<dbReference type="GO" id="GO:0006043">
    <property type="term" value="P:glucosamine catabolic process"/>
    <property type="evidence" value="ECO:0007669"/>
    <property type="project" value="TreeGrafter"/>
</dbReference>
<feature type="active site" description="Proton acceptor; for enolization step" evidence="3">
    <location>
        <position position="65"/>
    </location>
</feature>
<comment type="pathway">
    <text evidence="3">Amino-sugar metabolism; N-acetylneuraminate degradation; D-fructose 6-phosphate from N-acetylneuraminate: step 5/5.</text>
</comment>
<dbReference type="SUPFAM" id="SSF100950">
    <property type="entry name" value="NagB/RpiA/CoA transferase-like"/>
    <property type="match status" value="1"/>
</dbReference>
<feature type="active site" description="For ring-opening step" evidence="3">
    <location>
        <position position="141"/>
    </location>
</feature>
<dbReference type="UniPathway" id="UPA00629">
    <property type="reaction ID" value="UER00684"/>
</dbReference>
<feature type="domain" description="Glucosamine/galactosamine-6-phosphate isomerase" evidence="4">
    <location>
        <begin position="9"/>
        <end position="226"/>
    </location>
</feature>